<dbReference type="GO" id="GO:0005576">
    <property type="term" value="C:extracellular region"/>
    <property type="evidence" value="ECO:0007669"/>
    <property type="project" value="TreeGrafter"/>
</dbReference>
<comment type="caution">
    <text evidence="4">The sequence shown here is derived from an EMBL/GenBank/DDBJ whole genome shotgun (WGS) entry which is preliminary data.</text>
</comment>
<proteinExistence type="predicted"/>
<evidence type="ECO:0000313" key="5">
    <source>
        <dbReference type="EMBL" id="PQM45434.1"/>
    </source>
</evidence>
<feature type="transmembrane region" description="Helical" evidence="2">
    <location>
        <begin position="27"/>
        <end position="47"/>
    </location>
</feature>
<dbReference type="InterPro" id="IPR003399">
    <property type="entry name" value="Mce/MlaD"/>
</dbReference>
<reference evidence="4 6" key="1">
    <citation type="submission" date="2016-10" db="EMBL/GenBank/DDBJ databases">
        <title>Genome sequence of Mycobacterium talmonii.</title>
        <authorList>
            <person name="Greninger A.L."/>
            <person name="Elliott B."/>
            <person name="Vasireddy S."/>
            <person name="Vasireddy R."/>
        </authorList>
    </citation>
    <scope>NUCLEOTIDE SEQUENCE [LARGE SCALE GENOMIC DNA]</scope>
    <source>
        <strain evidence="4">MO-5499</strain>
        <strain evidence="6">NE-TNMC-100812</strain>
    </source>
</reference>
<accession>A0A1S1NMA5</accession>
<dbReference type="PANTHER" id="PTHR33371:SF16">
    <property type="entry name" value="MCE-FAMILY PROTEIN MCE3F"/>
    <property type="match status" value="1"/>
</dbReference>
<sequence length="427" mass="45868">MTAAINPVERAARLIVDVIKAVAQRRILVSCIGLAIALVMVAAYVAITDLRINPLRRTIAVRVLLPESGGLLVNQDVTLRGIPIGRITAINLSPDDHGGVEAVATINADVRIPRDTPVRVSGLSAAGEQYMDFRPEHGGGPYLTNGSVIGGKQASIPVSLGKIIDDSRGALAQLDTEKVTALLRELRVGREGPQKLAGLLDGAIFLSSTLDGVLPQTVSLLRTTQVVFTTFAEVNSGLGRTAVDLQNVLGGVNKMDGGFRTLVDNGSGQLGAVDNLLNDNRENIVALLGNLTTVSQLLYMRIPALQNLWRPDHESFLDHFSTIFRENALWGIGDLYPKYRCDYSNVTRRPPTQADSPEPYRYTYCNNPDPSVLIRGARNAPRPPGDDTAGPPPGFDPNAVTDPAPVYPPYTLPLPYGGPQLPAWVPN</sequence>
<feature type="domain" description="Mce/MlaD" evidence="3">
    <location>
        <begin position="58"/>
        <end position="135"/>
    </location>
</feature>
<evidence type="ECO:0000313" key="4">
    <source>
        <dbReference type="EMBL" id="OHV05072.1"/>
    </source>
</evidence>
<evidence type="ECO:0000256" key="1">
    <source>
        <dbReference type="SAM" id="MobiDB-lite"/>
    </source>
</evidence>
<dbReference type="EMBL" id="PPEA01000647">
    <property type="protein sequence ID" value="PQM45434.1"/>
    <property type="molecule type" value="Genomic_DNA"/>
</dbReference>
<keyword evidence="2" id="KW-0812">Transmembrane</keyword>
<evidence type="ECO:0000256" key="2">
    <source>
        <dbReference type="SAM" id="Phobius"/>
    </source>
</evidence>
<gene>
    <name evidence="4" type="ORF">BKN37_07225</name>
    <name evidence="5" type="ORF">C1Y40_04397</name>
</gene>
<dbReference type="Pfam" id="PF02470">
    <property type="entry name" value="MlaD"/>
    <property type="match status" value="1"/>
</dbReference>
<feature type="compositionally biased region" description="Low complexity" evidence="1">
    <location>
        <begin position="413"/>
        <end position="427"/>
    </location>
</feature>
<dbReference type="RefSeq" id="WP_071023846.1">
    <property type="nucleotide sequence ID" value="NZ_MLQM01000024.1"/>
</dbReference>
<dbReference type="PANTHER" id="PTHR33371">
    <property type="entry name" value="INTERMEMBRANE PHOSPHOLIPID TRANSPORT SYSTEM BINDING PROTEIN MLAD-RELATED"/>
    <property type="match status" value="1"/>
</dbReference>
<evidence type="ECO:0000313" key="6">
    <source>
        <dbReference type="Proteomes" id="UP000179734"/>
    </source>
</evidence>
<reference evidence="5 7" key="2">
    <citation type="journal article" date="2017" name="Int. J. Syst. Evol. Microbiol.">
        <title>Mycobacterium talmoniae sp. nov., a slowly growing mycobacterium isolated from human respiratory samples.</title>
        <authorList>
            <person name="Davidson R.M."/>
            <person name="DeGroote M.A."/>
            <person name="Marola J.L."/>
            <person name="Buss S."/>
            <person name="Jones V."/>
            <person name="McNeil M.R."/>
            <person name="Freifeld A.G."/>
            <person name="Elaine Epperson L."/>
            <person name="Hasan N.A."/>
            <person name="Jackson M."/>
            <person name="Iwen P.C."/>
            <person name="Salfinger M."/>
            <person name="Strong M."/>
        </authorList>
    </citation>
    <scope>NUCLEOTIDE SEQUENCE [LARGE SCALE GENOMIC DNA]</scope>
    <source>
        <strain evidence="5 7">ATCC BAA-2683</strain>
    </source>
</reference>
<dbReference type="Proteomes" id="UP000179734">
    <property type="component" value="Unassembled WGS sequence"/>
</dbReference>
<organism evidence="4 6">
    <name type="scientific">Mycobacterium talmoniae</name>
    <dbReference type="NCBI Taxonomy" id="1858794"/>
    <lineage>
        <taxon>Bacteria</taxon>
        <taxon>Bacillati</taxon>
        <taxon>Actinomycetota</taxon>
        <taxon>Actinomycetes</taxon>
        <taxon>Mycobacteriales</taxon>
        <taxon>Mycobacteriaceae</taxon>
        <taxon>Mycobacterium</taxon>
    </lineage>
</organism>
<keyword evidence="2" id="KW-0472">Membrane</keyword>
<name>A0A1S1NMA5_9MYCO</name>
<dbReference type="InterPro" id="IPR052336">
    <property type="entry name" value="MlaD_Phospholipid_Transporter"/>
</dbReference>
<evidence type="ECO:0000313" key="7">
    <source>
        <dbReference type="Proteomes" id="UP000238296"/>
    </source>
</evidence>
<keyword evidence="6" id="KW-1185">Reference proteome</keyword>
<protein>
    <submittedName>
        <fullName evidence="4">Mammalian cell entry protein</fullName>
    </submittedName>
</protein>
<reference evidence="5" key="3">
    <citation type="submission" date="2018-01" db="EMBL/GenBank/DDBJ databases">
        <authorList>
            <person name="Gaut B.S."/>
            <person name="Morton B.R."/>
            <person name="Clegg M.T."/>
            <person name="Duvall M.R."/>
        </authorList>
    </citation>
    <scope>NUCLEOTIDE SEQUENCE</scope>
    <source>
        <strain evidence="5">ATCC BAA-2683</strain>
    </source>
</reference>
<dbReference type="AlphaFoldDB" id="A0A1S1NMA5"/>
<keyword evidence="2" id="KW-1133">Transmembrane helix</keyword>
<dbReference type="Proteomes" id="UP000238296">
    <property type="component" value="Unassembled WGS sequence"/>
</dbReference>
<evidence type="ECO:0000259" key="3">
    <source>
        <dbReference type="Pfam" id="PF02470"/>
    </source>
</evidence>
<feature type="region of interest" description="Disordered" evidence="1">
    <location>
        <begin position="373"/>
        <end position="427"/>
    </location>
</feature>
<dbReference type="EMBL" id="MLQM01000024">
    <property type="protein sequence ID" value="OHV05072.1"/>
    <property type="molecule type" value="Genomic_DNA"/>
</dbReference>